<evidence type="ECO:0000256" key="5">
    <source>
        <dbReference type="PIRNR" id="PIRNR005426"/>
    </source>
</evidence>
<organism evidence="7 8">
    <name type="scientific">Roseburia lenta</name>
    <dbReference type="NCBI Taxonomy" id="2763061"/>
    <lineage>
        <taxon>Bacteria</taxon>
        <taxon>Bacillati</taxon>
        <taxon>Bacillota</taxon>
        <taxon>Clostridia</taxon>
        <taxon>Lachnospirales</taxon>
        <taxon>Lachnospiraceae</taxon>
        <taxon>Roseburia</taxon>
    </lineage>
</organism>
<gene>
    <name evidence="7" type="ORF">H8R94_10785</name>
</gene>
<feature type="domain" description="Nitroreductase" evidence="6">
    <location>
        <begin position="10"/>
        <end position="163"/>
    </location>
</feature>
<dbReference type="Gene3D" id="3.40.109.10">
    <property type="entry name" value="NADH Oxidase"/>
    <property type="match status" value="1"/>
</dbReference>
<keyword evidence="3 5" id="KW-0288">FMN</keyword>
<dbReference type="EMBL" id="JACOPG010000004">
    <property type="protein sequence ID" value="MBC5687083.1"/>
    <property type="molecule type" value="Genomic_DNA"/>
</dbReference>
<evidence type="ECO:0000256" key="3">
    <source>
        <dbReference type="ARBA" id="ARBA00022643"/>
    </source>
</evidence>
<dbReference type="InterPro" id="IPR016446">
    <property type="entry name" value="Flavin_OxRdtase_Frp"/>
</dbReference>
<keyword evidence="4 5" id="KW-0560">Oxidoreductase</keyword>
<dbReference type="PIRSF" id="PIRSF005426">
    <property type="entry name" value="Frp"/>
    <property type="match status" value="1"/>
</dbReference>
<evidence type="ECO:0000256" key="2">
    <source>
        <dbReference type="ARBA" id="ARBA00022630"/>
    </source>
</evidence>
<accession>A0ABR7GIH6</accession>
<evidence type="ECO:0000259" key="6">
    <source>
        <dbReference type="Pfam" id="PF00881"/>
    </source>
</evidence>
<dbReference type="InterPro" id="IPR029479">
    <property type="entry name" value="Nitroreductase"/>
</dbReference>
<proteinExistence type="inferred from homology"/>
<dbReference type="PANTHER" id="PTHR43425:SF2">
    <property type="entry name" value="OXYGEN-INSENSITIVE NADPH NITROREDUCTASE"/>
    <property type="match status" value="1"/>
</dbReference>
<evidence type="ECO:0000256" key="4">
    <source>
        <dbReference type="ARBA" id="ARBA00023002"/>
    </source>
</evidence>
<dbReference type="InterPro" id="IPR000415">
    <property type="entry name" value="Nitroreductase-like"/>
</dbReference>
<name>A0ABR7GIH6_9FIRM</name>
<protein>
    <submittedName>
        <fullName evidence="7">Nitroreductase family protein</fullName>
    </submittedName>
</protein>
<keyword evidence="8" id="KW-1185">Reference proteome</keyword>
<dbReference type="RefSeq" id="WP_186854644.1">
    <property type="nucleotide sequence ID" value="NZ_JACOPG010000004.1"/>
</dbReference>
<evidence type="ECO:0000256" key="1">
    <source>
        <dbReference type="ARBA" id="ARBA00008366"/>
    </source>
</evidence>
<reference evidence="7 8" key="1">
    <citation type="submission" date="2020-08" db="EMBL/GenBank/DDBJ databases">
        <title>Genome public.</title>
        <authorList>
            <person name="Liu C."/>
            <person name="Sun Q."/>
        </authorList>
    </citation>
    <scope>NUCLEOTIDE SEQUENCE [LARGE SCALE GENOMIC DNA]</scope>
    <source>
        <strain evidence="7 8">NSJ-9</strain>
    </source>
</reference>
<dbReference type="PANTHER" id="PTHR43425">
    <property type="entry name" value="OXYGEN-INSENSITIVE NADPH NITROREDUCTASE"/>
    <property type="match status" value="1"/>
</dbReference>
<comment type="caution">
    <text evidence="7">The sequence shown here is derived from an EMBL/GenBank/DDBJ whole genome shotgun (WGS) entry which is preliminary data.</text>
</comment>
<sequence>MNEIIKSLYDRKSVRVFEDRPIPADMKKTILETAAQAPSAGCQQLYTIIDVTDQAIKDTLADFCDHQPFIAKADMVEVFCADCKKWYDAYIEAGCSPRHPGVGDLMLAVTDATIAAQNTVVAAESLGIGSCYIGDIIENQEDVAKLLHLPDYVFPAAMLVYGWPTDQQKMRKKPERCPQEYIVHENTYHSMDGAELRGMLAHHCKQRSFEDWCAAFCERKYNSDFSKEMTRSVEVYLKQYH</sequence>
<keyword evidence="2 5" id="KW-0285">Flavoprotein</keyword>
<comment type="similarity">
    <text evidence="1 5">Belongs to the flavin oxidoreductase frp family.</text>
</comment>
<evidence type="ECO:0000313" key="7">
    <source>
        <dbReference type="EMBL" id="MBC5687083.1"/>
    </source>
</evidence>
<dbReference type="Proteomes" id="UP000643810">
    <property type="component" value="Unassembled WGS sequence"/>
</dbReference>
<evidence type="ECO:0000313" key="8">
    <source>
        <dbReference type="Proteomes" id="UP000643810"/>
    </source>
</evidence>
<dbReference type="SUPFAM" id="SSF55469">
    <property type="entry name" value="FMN-dependent nitroreductase-like"/>
    <property type="match status" value="1"/>
</dbReference>
<keyword evidence="5" id="KW-0521">NADP</keyword>
<dbReference type="Pfam" id="PF00881">
    <property type="entry name" value="Nitroreductase"/>
    <property type="match status" value="1"/>
</dbReference>